<feature type="non-terminal residue" evidence="2">
    <location>
        <position position="1"/>
    </location>
</feature>
<evidence type="ECO:0000256" key="1">
    <source>
        <dbReference type="SAM" id="MobiDB-lite"/>
    </source>
</evidence>
<dbReference type="EMBL" id="JNOM01000262">
    <property type="protein sequence ID" value="KNG83541.1"/>
    <property type="molecule type" value="Genomic_DNA"/>
</dbReference>
<keyword evidence="3" id="KW-1185">Reference proteome</keyword>
<comment type="caution">
    <text evidence="2">The sequence shown here is derived from an EMBL/GenBank/DDBJ whole genome shotgun (WGS) entry which is preliminary data.</text>
</comment>
<dbReference type="OrthoDB" id="4361146at2759"/>
<feature type="region of interest" description="Disordered" evidence="1">
    <location>
        <begin position="69"/>
        <end position="127"/>
    </location>
</feature>
<accession>A0A0L1IVF2</accession>
<evidence type="ECO:0000313" key="2">
    <source>
        <dbReference type="EMBL" id="KNG83541.1"/>
    </source>
</evidence>
<reference evidence="2 3" key="1">
    <citation type="submission" date="2014-06" db="EMBL/GenBank/DDBJ databases">
        <title>The Genome of the Aflatoxigenic Filamentous Fungus Aspergillus nomius.</title>
        <authorList>
            <person name="Moore M.G."/>
            <person name="Shannon B.M."/>
            <person name="Brian M.M."/>
        </authorList>
    </citation>
    <scope>NUCLEOTIDE SEQUENCE [LARGE SCALE GENOMIC DNA]</scope>
    <source>
        <strain evidence="2 3">NRRL 13137</strain>
    </source>
</reference>
<dbReference type="GeneID" id="26812361"/>
<dbReference type="Proteomes" id="UP000037505">
    <property type="component" value="Unassembled WGS sequence"/>
</dbReference>
<dbReference type="AlphaFoldDB" id="A0A0L1IVF2"/>
<name>A0A0L1IVF2_ASPN3</name>
<protein>
    <submittedName>
        <fullName evidence="2">Uncharacterized protein</fullName>
    </submittedName>
</protein>
<dbReference type="RefSeq" id="XP_015404464.1">
    <property type="nucleotide sequence ID" value="XM_015555813.1"/>
</dbReference>
<feature type="compositionally biased region" description="Basic and acidic residues" evidence="1">
    <location>
        <begin position="114"/>
        <end position="127"/>
    </location>
</feature>
<evidence type="ECO:0000313" key="3">
    <source>
        <dbReference type="Proteomes" id="UP000037505"/>
    </source>
</evidence>
<organism evidence="2 3">
    <name type="scientific">Aspergillus nomiae NRRL (strain ATCC 15546 / NRRL 13137 / CBS 260.88 / M93)</name>
    <dbReference type="NCBI Taxonomy" id="1509407"/>
    <lineage>
        <taxon>Eukaryota</taxon>
        <taxon>Fungi</taxon>
        <taxon>Dikarya</taxon>
        <taxon>Ascomycota</taxon>
        <taxon>Pezizomycotina</taxon>
        <taxon>Eurotiomycetes</taxon>
        <taxon>Eurotiomycetidae</taxon>
        <taxon>Eurotiales</taxon>
        <taxon>Aspergillaceae</taxon>
        <taxon>Aspergillus</taxon>
        <taxon>Aspergillus subgen. Circumdati</taxon>
    </lineage>
</organism>
<gene>
    <name evidence="2" type="ORF">ANOM_010557</name>
</gene>
<proteinExistence type="predicted"/>
<sequence length="127" mass="13943">LPCSATGLTLYTSSIALFSLPRVIHIISNLLSTLLPSRQSIRSTFQTIITHLSTTTTITTIIMPHKVNQSNSTLASTGSSGDRVVVTDLRGSNTGPRRTQPPVVVHNQGGQIYDETRPSDWDKQRWK</sequence>
<feature type="compositionally biased region" description="Polar residues" evidence="1">
    <location>
        <begin position="69"/>
        <end position="80"/>
    </location>
</feature>